<feature type="compositionally biased region" description="Basic and acidic residues" evidence="9">
    <location>
        <begin position="74"/>
        <end position="101"/>
    </location>
</feature>
<name>A0A2G5C9L8_AQUCA</name>
<keyword evidence="5" id="KW-0809">Transit peptide</keyword>
<evidence type="ECO:0000256" key="5">
    <source>
        <dbReference type="ARBA" id="ARBA00022946"/>
    </source>
</evidence>
<dbReference type="EMBL" id="KZ305091">
    <property type="protein sequence ID" value="PIA27950.1"/>
    <property type="molecule type" value="Genomic_DNA"/>
</dbReference>
<gene>
    <name evidence="11" type="ORF">AQUCO_07400055v1</name>
</gene>
<accession>A0A2G5C9L8</accession>
<evidence type="ECO:0000256" key="1">
    <source>
        <dbReference type="ARBA" id="ARBA00004173"/>
    </source>
</evidence>
<dbReference type="FunCoup" id="A0A2G5C9L8">
    <property type="interactions" value="2142"/>
</dbReference>
<dbReference type="AlphaFoldDB" id="A0A2G5C9L8"/>
<comment type="function">
    <text evidence="8">Membrane-associated protein that warps the membrane surface to access and bind aromatic isoprenes with high specificity, including ubiquinone (CoQ) isoprene intermediates and presents them directly to Coq7, therefore facilitating the Coq7-mediated hydroxylase step. Participates in the biosynthesis of coenzyme Q, also named ubiquinone, an essential lipid-soluble electron transporter for aerobic cellular respiration.</text>
</comment>
<feature type="domain" description="COQ9 C-terminal" evidence="10">
    <location>
        <begin position="212"/>
        <end position="282"/>
    </location>
</feature>
<keyword evidence="12" id="KW-1185">Reference proteome</keyword>
<comment type="pathway">
    <text evidence="2 8">Cofactor biosynthesis; ubiquinone biosynthesis.</text>
</comment>
<keyword evidence="7 8" id="KW-0496">Mitochondrion</keyword>
<dbReference type="NCBIfam" id="TIGR02396">
    <property type="entry name" value="diverge_rpsU"/>
    <property type="match status" value="1"/>
</dbReference>
<dbReference type="GO" id="GO:0005743">
    <property type="term" value="C:mitochondrial inner membrane"/>
    <property type="evidence" value="ECO:0007669"/>
    <property type="project" value="TreeGrafter"/>
</dbReference>
<dbReference type="OrthoDB" id="619536at2759"/>
<dbReference type="InParanoid" id="A0A2G5C9L8"/>
<evidence type="ECO:0000256" key="8">
    <source>
        <dbReference type="RuleBase" id="RU366063"/>
    </source>
</evidence>
<feature type="region of interest" description="Disordered" evidence="9">
    <location>
        <begin position="44"/>
        <end position="101"/>
    </location>
</feature>
<sequence>MYRTVVKRLILPSFGNNMRRSMVLPPITTISSCFSTDSIPRQFSPQNFSVQQPAPQTPVEETIASATTSTETAEEAHRKDNQHHHDNQSPRDGERRRGVEYQDEQAHVLEAALLHVVRLGWSEAAMIAGAKEAGVSPAIIGSFPRKEAALVEFFMDDCLQRLIDRIDAGEDLNNLIHSERIAKLIRLRLEMQAPYITKWPQALSIQAQPANVPTSFKQRAMLVDEIWHASGDQASDVDWYLKRTALGGLYSATEIYMLTDNSPDFRDTWAFLDNRVKDVFELGKTVQEAKYLAEAVGAGIGSSLEGFIKGVSRG</sequence>
<proteinExistence type="inferred from homology"/>
<evidence type="ECO:0000256" key="2">
    <source>
        <dbReference type="ARBA" id="ARBA00004749"/>
    </source>
</evidence>
<organism evidence="11 12">
    <name type="scientific">Aquilegia coerulea</name>
    <name type="common">Rocky mountain columbine</name>
    <dbReference type="NCBI Taxonomy" id="218851"/>
    <lineage>
        <taxon>Eukaryota</taxon>
        <taxon>Viridiplantae</taxon>
        <taxon>Streptophyta</taxon>
        <taxon>Embryophyta</taxon>
        <taxon>Tracheophyta</taxon>
        <taxon>Spermatophyta</taxon>
        <taxon>Magnoliopsida</taxon>
        <taxon>Ranunculales</taxon>
        <taxon>Ranunculaceae</taxon>
        <taxon>Thalictroideae</taxon>
        <taxon>Aquilegia</taxon>
    </lineage>
</organism>
<dbReference type="PANTHER" id="PTHR21427:SF19">
    <property type="entry name" value="UBIQUINONE BIOSYNTHESIS PROTEIN COQ9, MITOCHONDRIAL"/>
    <property type="match status" value="1"/>
</dbReference>
<reference evidence="11 12" key="1">
    <citation type="submission" date="2017-09" db="EMBL/GenBank/DDBJ databases">
        <title>WGS assembly of Aquilegia coerulea Goldsmith.</title>
        <authorList>
            <person name="Hodges S."/>
            <person name="Kramer E."/>
            <person name="Nordborg M."/>
            <person name="Tomkins J."/>
            <person name="Borevitz J."/>
            <person name="Derieg N."/>
            <person name="Yan J."/>
            <person name="Mihaltcheva S."/>
            <person name="Hayes R.D."/>
            <person name="Rokhsar D."/>
        </authorList>
    </citation>
    <scope>NUCLEOTIDE SEQUENCE [LARGE SCALE GENOMIC DNA]</scope>
    <source>
        <strain evidence="12">cv. Goldsmith</strain>
    </source>
</reference>
<evidence type="ECO:0000256" key="7">
    <source>
        <dbReference type="ARBA" id="ARBA00023128"/>
    </source>
</evidence>
<evidence type="ECO:0000313" key="12">
    <source>
        <dbReference type="Proteomes" id="UP000230069"/>
    </source>
</evidence>
<evidence type="ECO:0000256" key="6">
    <source>
        <dbReference type="ARBA" id="ARBA00023121"/>
    </source>
</evidence>
<feature type="compositionally biased region" description="Low complexity" evidence="9">
    <location>
        <begin position="60"/>
        <end position="71"/>
    </location>
</feature>
<dbReference type="Pfam" id="PF08511">
    <property type="entry name" value="COQ9"/>
    <property type="match status" value="1"/>
</dbReference>
<evidence type="ECO:0000256" key="3">
    <source>
        <dbReference type="ARBA" id="ARBA00010766"/>
    </source>
</evidence>
<comment type="similarity">
    <text evidence="3 8">Belongs to the COQ9 family.</text>
</comment>
<dbReference type="UniPathway" id="UPA00232"/>
<protein>
    <recommendedName>
        <fullName evidence="8">Ubiquinone biosynthesis protein</fullName>
    </recommendedName>
</protein>
<dbReference type="GO" id="GO:0006744">
    <property type="term" value="P:ubiquinone biosynthetic process"/>
    <property type="evidence" value="ECO:0007669"/>
    <property type="project" value="UniProtKB-UniRule"/>
</dbReference>
<evidence type="ECO:0000259" key="10">
    <source>
        <dbReference type="Pfam" id="PF08511"/>
    </source>
</evidence>
<comment type="subcellular location">
    <subcellularLocation>
        <location evidence="1 8">Mitochondrion</location>
    </subcellularLocation>
</comment>
<keyword evidence="6 8" id="KW-0446">Lipid-binding</keyword>
<dbReference type="GO" id="GO:0008289">
    <property type="term" value="F:lipid binding"/>
    <property type="evidence" value="ECO:0007669"/>
    <property type="project" value="UniProtKB-UniRule"/>
</dbReference>
<evidence type="ECO:0000256" key="4">
    <source>
        <dbReference type="ARBA" id="ARBA00022688"/>
    </source>
</evidence>
<evidence type="ECO:0000256" key="9">
    <source>
        <dbReference type="SAM" id="MobiDB-lite"/>
    </source>
</evidence>
<evidence type="ECO:0000313" key="11">
    <source>
        <dbReference type="EMBL" id="PIA27950.1"/>
    </source>
</evidence>
<feature type="compositionally biased region" description="Polar residues" evidence="9">
    <location>
        <begin position="44"/>
        <end position="54"/>
    </location>
</feature>
<dbReference type="FunFam" id="1.10.357.10:FF:000004">
    <property type="entry name" value="Ubiquinone biosynthesis protein COQ9, mitochondrial"/>
    <property type="match status" value="1"/>
</dbReference>
<dbReference type="PANTHER" id="PTHR21427">
    <property type="entry name" value="UBIQUINONE BIOSYNTHESIS PROTEIN COQ9, MITOCHONDRIAL"/>
    <property type="match status" value="1"/>
</dbReference>
<dbReference type="PROSITE" id="PS51257">
    <property type="entry name" value="PROKAR_LIPOPROTEIN"/>
    <property type="match status" value="1"/>
</dbReference>
<dbReference type="Proteomes" id="UP000230069">
    <property type="component" value="Unassembled WGS sequence"/>
</dbReference>
<keyword evidence="4 8" id="KW-0831">Ubiquinone biosynthesis</keyword>
<dbReference type="Gene3D" id="1.10.357.10">
    <property type="entry name" value="Tetracycline Repressor, domain 2"/>
    <property type="match status" value="1"/>
</dbReference>
<dbReference type="InterPro" id="IPR012762">
    <property type="entry name" value="Ubiq_biosynth_COQ9"/>
</dbReference>
<dbReference type="InterPro" id="IPR013718">
    <property type="entry name" value="COQ9_C"/>
</dbReference>
<dbReference type="STRING" id="218851.A0A2G5C9L8"/>